<dbReference type="Pfam" id="PF01471">
    <property type="entry name" value="PG_binding_1"/>
    <property type="match status" value="1"/>
</dbReference>
<evidence type="ECO:0000256" key="1">
    <source>
        <dbReference type="SAM" id="SignalP"/>
    </source>
</evidence>
<dbReference type="InterPro" id="IPR002477">
    <property type="entry name" value="Peptidoglycan-bd-like"/>
</dbReference>
<dbReference type="EMBL" id="AP018227">
    <property type="protein sequence ID" value="BAY87260.1"/>
    <property type="molecule type" value="Genomic_DNA"/>
</dbReference>
<feature type="domain" description="SH3b" evidence="2">
    <location>
        <begin position="114"/>
        <end position="175"/>
    </location>
</feature>
<sequence>MNRFALKSSKWILSAALVCSIVGVASSAQAQVFRQGSRGVSVTTVQNALKSQGFMSPSVNSTGYYGPITRAAVMNFQSSRGLRVDGVVGPQTLRAMGLAGTGGSYYDDGTINRAAAGVVRVNSYLNVRSGPSTGYGVRSTLRSGNAVPIFEQRGSWYRISNGNDWVHSRFIERTR</sequence>
<accession>A0A1Z4M1B8</accession>
<dbReference type="InterPro" id="IPR036366">
    <property type="entry name" value="PGBDSf"/>
</dbReference>
<evidence type="ECO:0000313" key="4">
    <source>
        <dbReference type="Proteomes" id="UP000218418"/>
    </source>
</evidence>
<proteinExistence type="predicted"/>
<keyword evidence="4" id="KW-1185">Reference proteome</keyword>
<dbReference type="InterPro" id="IPR036365">
    <property type="entry name" value="PGBD-like_sf"/>
</dbReference>
<feature type="chain" id="PRO_5011989404" description="SH3b domain-containing protein" evidence="1">
    <location>
        <begin position="31"/>
        <end position="175"/>
    </location>
</feature>
<feature type="signal peptide" evidence="1">
    <location>
        <begin position="1"/>
        <end position="30"/>
    </location>
</feature>
<keyword evidence="1" id="KW-0732">Signal</keyword>
<dbReference type="SUPFAM" id="SSF47090">
    <property type="entry name" value="PGBD-like"/>
    <property type="match status" value="1"/>
</dbReference>
<dbReference type="Gene3D" id="1.10.101.10">
    <property type="entry name" value="PGBD-like superfamily/PGBD"/>
    <property type="match status" value="1"/>
</dbReference>
<name>A0A1Z4M1B8_9CYAN</name>
<dbReference type="Proteomes" id="UP000218418">
    <property type="component" value="Chromosome"/>
</dbReference>
<evidence type="ECO:0000313" key="3">
    <source>
        <dbReference type="EMBL" id="BAY87260.1"/>
    </source>
</evidence>
<protein>
    <recommendedName>
        <fullName evidence="2">SH3b domain-containing protein</fullName>
    </recommendedName>
</protein>
<dbReference type="Gene3D" id="2.30.30.40">
    <property type="entry name" value="SH3 Domains"/>
    <property type="match status" value="1"/>
</dbReference>
<dbReference type="PROSITE" id="PS51781">
    <property type="entry name" value="SH3B"/>
    <property type="match status" value="1"/>
</dbReference>
<dbReference type="OrthoDB" id="9813368at2"/>
<dbReference type="InterPro" id="IPR003646">
    <property type="entry name" value="SH3-like_bac-type"/>
</dbReference>
<dbReference type="Pfam" id="PF08239">
    <property type="entry name" value="SH3_3"/>
    <property type="match status" value="1"/>
</dbReference>
<evidence type="ECO:0000259" key="2">
    <source>
        <dbReference type="PROSITE" id="PS51781"/>
    </source>
</evidence>
<gene>
    <name evidence="3" type="ORF">NIES267_67790</name>
</gene>
<dbReference type="SMART" id="SM00287">
    <property type="entry name" value="SH3b"/>
    <property type="match status" value="1"/>
</dbReference>
<reference evidence="3 4" key="1">
    <citation type="submission" date="2017-06" db="EMBL/GenBank/DDBJ databases">
        <title>Genome sequencing of cyanobaciteial culture collection at National Institute for Environmental Studies (NIES).</title>
        <authorList>
            <person name="Hirose Y."/>
            <person name="Shimura Y."/>
            <person name="Fujisawa T."/>
            <person name="Nakamura Y."/>
            <person name="Kawachi M."/>
        </authorList>
    </citation>
    <scope>NUCLEOTIDE SEQUENCE [LARGE SCALE GENOMIC DNA]</scope>
    <source>
        <strain evidence="3 4">NIES-267</strain>
    </source>
</reference>
<dbReference type="AlphaFoldDB" id="A0A1Z4M1B8"/>
<organism evidence="3 4">
    <name type="scientific">Calothrix parasitica NIES-267</name>
    <dbReference type="NCBI Taxonomy" id="1973488"/>
    <lineage>
        <taxon>Bacteria</taxon>
        <taxon>Bacillati</taxon>
        <taxon>Cyanobacteriota</taxon>
        <taxon>Cyanophyceae</taxon>
        <taxon>Nostocales</taxon>
        <taxon>Calotrichaceae</taxon>
        <taxon>Calothrix</taxon>
    </lineage>
</organism>